<feature type="compositionally biased region" description="Low complexity" evidence="1">
    <location>
        <begin position="277"/>
        <end position="292"/>
    </location>
</feature>
<dbReference type="PANTHER" id="PTHR34219:SF1">
    <property type="entry name" value="PEPSY DOMAIN-CONTAINING PROTEIN"/>
    <property type="match status" value="1"/>
</dbReference>
<evidence type="ECO:0000256" key="1">
    <source>
        <dbReference type="SAM" id="MobiDB-lite"/>
    </source>
</evidence>
<dbReference type="EMBL" id="FNAB01000001">
    <property type="protein sequence ID" value="SDC76853.1"/>
    <property type="molecule type" value="Genomic_DNA"/>
</dbReference>
<reference evidence="3 4" key="1">
    <citation type="submission" date="2016-10" db="EMBL/GenBank/DDBJ databases">
        <authorList>
            <person name="de Groot N.N."/>
        </authorList>
    </citation>
    <scope>NUCLEOTIDE SEQUENCE [LARGE SCALE GENOMIC DNA]</scope>
    <source>
        <strain evidence="3 4">JCM 11308</strain>
    </source>
</reference>
<keyword evidence="4" id="KW-1185">Reference proteome</keyword>
<feature type="transmembrane region" description="Helical" evidence="2">
    <location>
        <begin position="29"/>
        <end position="54"/>
    </location>
</feature>
<feature type="transmembrane region" description="Helical" evidence="2">
    <location>
        <begin position="385"/>
        <end position="403"/>
    </location>
</feature>
<feature type="transmembrane region" description="Helical" evidence="2">
    <location>
        <begin position="212"/>
        <end position="231"/>
    </location>
</feature>
<dbReference type="PANTHER" id="PTHR34219">
    <property type="entry name" value="IRON-REGULATED INNER MEMBRANE PROTEIN-RELATED"/>
    <property type="match status" value="1"/>
</dbReference>
<keyword evidence="2" id="KW-1133">Transmembrane helix</keyword>
<evidence type="ECO:0000256" key="2">
    <source>
        <dbReference type="SAM" id="Phobius"/>
    </source>
</evidence>
<dbReference type="Pfam" id="PF03929">
    <property type="entry name" value="PepSY_TM"/>
    <property type="match status" value="1"/>
</dbReference>
<accession>A0A1G6P9P8</accession>
<dbReference type="InterPro" id="IPR005625">
    <property type="entry name" value="PepSY-ass_TM"/>
</dbReference>
<sequence length="490" mass="51296">MTVIESTGVREHSPPPRNSRPLRALVLRLHFYAGVFVGPFLLIAALTGFVYAFAPTLESWVYGSYLRAPVAEQPVAESAAVQAALDGREASALQSVQTADPGGTTRVLFADPDVGSGQTSVFVDPGTGTVLGALETDSGDLPLRAWLSALHKNLHLGDVGNLYTELAASWLFVIVLGGLYLWWNRARADRARGKEARLLTVDRSVTGRRRTLNWHGAVGAWAALGLLFLSATGLSWSDYAGANIKTVRSEMSWNAPALNTSLDGAQAAGGGEHDGHGAPAAGGEHAGHAASGADPVDVTAVDGVLHVARAQGLTGQLSVGIPADVSTAWTVKETAKSGGDSIAVDGYTLRVVDRVDFADGPIAAKLTSWGIALHMGTLFGLANQVVLAALAVALITLVVRGYLMWWQRRPTRAAGIEFGAPPRRGALRRQRLPVVAVVAVVAVAVGLFVPLLGLSLAAFLVVDVLLGLVASTRSKTPAQSKTLANKEIQS</sequence>
<name>A0A1G6P9P8_9NOCA</name>
<proteinExistence type="predicted"/>
<dbReference type="RefSeq" id="WP_072842930.1">
    <property type="nucleotide sequence ID" value="NZ_FNAB01000001.1"/>
</dbReference>
<protein>
    <submittedName>
        <fullName evidence="3">Uncharacterized iron-regulated membrane protein</fullName>
    </submittedName>
</protein>
<feature type="region of interest" description="Disordered" evidence="1">
    <location>
        <begin position="263"/>
        <end position="292"/>
    </location>
</feature>
<evidence type="ECO:0000313" key="4">
    <source>
        <dbReference type="Proteomes" id="UP000199417"/>
    </source>
</evidence>
<gene>
    <name evidence="3" type="ORF">SAMN05444580_101834</name>
</gene>
<keyword evidence="2" id="KW-0812">Transmembrane</keyword>
<dbReference type="Proteomes" id="UP000199417">
    <property type="component" value="Unassembled WGS sequence"/>
</dbReference>
<dbReference type="STRING" id="168276.SAMN05444580_101834"/>
<feature type="transmembrane region" description="Helical" evidence="2">
    <location>
        <begin position="162"/>
        <end position="183"/>
    </location>
</feature>
<evidence type="ECO:0000313" key="3">
    <source>
        <dbReference type="EMBL" id="SDC76853.1"/>
    </source>
</evidence>
<dbReference type="AlphaFoldDB" id="A0A1G6P9P8"/>
<organism evidence="3 4">
    <name type="scientific">Rhodococcus tukisamuensis</name>
    <dbReference type="NCBI Taxonomy" id="168276"/>
    <lineage>
        <taxon>Bacteria</taxon>
        <taxon>Bacillati</taxon>
        <taxon>Actinomycetota</taxon>
        <taxon>Actinomycetes</taxon>
        <taxon>Mycobacteriales</taxon>
        <taxon>Nocardiaceae</taxon>
        <taxon>Rhodococcus</taxon>
    </lineage>
</organism>
<keyword evidence="2" id="KW-0472">Membrane</keyword>
<feature type="transmembrane region" description="Helical" evidence="2">
    <location>
        <begin position="432"/>
        <end position="449"/>
    </location>
</feature>